<organism evidence="2">
    <name type="scientific">marine metagenome</name>
    <dbReference type="NCBI Taxonomy" id="408172"/>
    <lineage>
        <taxon>unclassified sequences</taxon>
        <taxon>metagenomes</taxon>
        <taxon>ecological metagenomes</taxon>
    </lineage>
</organism>
<reference evidence="2" key="1">
    <citation type="submission" date="2018-05" db="EMBL/GenBank/DDBJ databases">
        <authorList>
            <person name="Lanie J.A."/>
            <person name="Ng W.-L."/>
            <person name="Kazmierczak K.M."/>
            <person name="Andrzejewski T.M."/>
            <person name="Davidsen T.M."/>
            <person name="Wayne K.J."/>
            <person name="Tettelin H."/>
            <person name="Glass J.I."/>
            <person name="Rusch D."/>
            <person name="Podicherti R."/>
            <person name="Tsui H.-C.T."/>
            <person name="Winkler M.E."/>
        </authorList>
    </citation>
    <scope>NUCLEOTIDE SEQUENCE</scope>
</reference>
<evidence type="ECO:0000256" key="1">
    <source>
        <dbReference type="SAM" id="Phobius"/>
    </source>
</evidence>
<keyword evidence="1" id="KW-0812">Transmembrane</keyword>
<dbReference type="EMBL" id="UINC01192088">
    <property type="protein sequence ID" value="SVE07047.1"/>
    <property type="molecule type" value="Genomic_DNA"/>
</dbReference>
<protein>
    <submittedName>
        <fullName evidence="2">Uncharacterized protein</fullName>
    </submittedName>
</protein>
<keyword evidence="1" id="KW-0472">Membrane</keyword>
<feature type="transmembrane region" description="Helical" evidence="1">
    <location>
        <begin position="9"/>
        <end position="31"/>
    </location>
</feature>
<gene>
    <name evidence="2" type="ORF">METZ01_LOCUS459901</name>
</gene>
<dbReference type="AlphaFoldDB" id="A0A383AGW1"/>
<evidence type="ECO:0000313" key="2">
    <source>
        <dbReference type="EMBL" id="SVE07047.1"/>
    </source>
</evidence>
<keyword evidence="1" id="KW-1133">Transmembrane helix</keyword>
<proteinExistence type="predicted"/>
<sequence>MAMKSMKAFLICGGILILIPIVFLIMLYFGWVSF</sequence>
<accession>A0A383AGW1</accession>
<name>A0A383AGW1_9ZZZZ</name>